<dbReference type="PANTHER" id="PTHR35458">
    <property type="entry name" value="SLR0755 PROTEIN"/>
    <property type="match status" value="1"/>
</dbReference>
<evidence type="ECO:0000313" key="3">
    <source>
        <dbReference type="Proteomes" id="UP001153678"/>
    </source>
</evidence>
<feature type="domain" description="NYN" evidence="1">
    <location>
        <begin position="13"/>
        <end position="168"/>
    </location>
</feature>
<dbReference type="EMBL" id="CAMKVN010000623">
    <property type="protein sequence ID" value="CAI2169790.1"/>
    <property type="molecule type" value="Genomic_DNA"/>
</dbReference>
<comment type="caution">
    <text evidence="2">The sequence shown here is derived from an EMBL/GenBank/DDBJ whole genome shotgun (WGS) entry which is preliminary data.</text>
</comment>
<evidence type="ECO:0000259" key="1">
    <source>
        <dbReference type="Pfam" id="PF01936"/>
    </source>
</evidence>
<accession>A0A9W4SK15</accession>
<dbReference type="GO" id="GO:0004540">
    <property type="term" value="F:RNA nuclease activity"/>
    <property type="evidence" value="ECO:0007669"/>
    <property type="project" value="InterPro"/>
</dbReference>
<dbReference type="PANTHER" id="PTHR35458:SF8">
    <property type="entry name" value="SLR0650 PROTEIN"/>
    <property type="match status" value="1"/>
</dbReference>
<dbReference type="OrthoDB" id="2419124at2759"/>
<reference evidence="2" key="1">
    <citation type="submission" date="2022-08" db="EMBL/GenBank/DDBJ databases">
        <authorList>
            <person name="Kallberg Y."/>
            <person name="Tangrot J."/>
            <person name="Rosling A."/>
        </authorList>
    </citation>
    <scope>NUCLEOTIDE SEQUENCE</scope>
    <source>
        <strain evidence="2">Wild A</strain>
    </source>
</reference>
<organism evidence="2 3">
    <name type="scientific">Funneliformis geosporum</name>
    <dbReference type="NCBI Taxonomy" id="1117311"/>
    <lineage>
        <taxon>Eukaryota</taxon>
        <taxon>Fungi</taxon>
        <taxon>Fungi incertae sedis</taxon>
        <taxon>Mucoromycota</taxon>
        <taxon>Glomeromycotina</taxon>
        <taxon>Glomeromycetes</taxon>
        <taxon>Glomerales</taxon>
        <taxon>Glomeraceae</taxon>
        <taxon>Funneliformis</taxon>
    </lineage>
</organism>
<dbReference type="Gene3D" id="3.40.50.1010">
    <property type="entry name" value="5'-nuclease"/>
    <property type="match status" value="1"/>
</dbReference>
<gene>
    <name evidence="2" type="ORF">FWILDA_LOCUS4258</name>
</gene>
<keyword evidence="3" id="KW-1185">Reference proteome</keyword>
<proteinExistence type="predicted"/>
<dbReference type="Pfam" id="PF01936">
    <property type="entry name" value="NYN"/>
    <property type="match status" value="1"/>
</dbReference>
<evidence type="ECO:0000313" key="2">
    <source>
        <dbReference type="EMBL" id="CAI2169790.1"/>
    </source>
</evidence>
<dbReference type="AlphaFoldDB" id="A0A9W4SK15"/>
<dbReference type="Proteomes" id="UP001153678">
    <property type="component" value="Unassembled WGS sequence"/>
</dbReference>
<name>A0A9W4SK15_9GLOM</name>
<dbReference type="InterPro" id="IPR047140">
    <property type="entry name" value="LabA"/>
</dbReference>
<sequence>MFTERTRRPTGLVHVFVDNSNTFIEARYTVGELEGYFDHRRNSSYLQNLHIDYGRLLTTVQNGRKLGASPVIVGSRPPPNDSLWNSIRKVGYDVTVYDRNFDNIEKKVDNQISVAMMNTIRYYDPGIMVLISGDGDFDPTIKQILKDKWEIETWFWTSGISEDLISNTHYRPLDNLYKSFTYCYGSDITRKKYGLMIIIRSWRTEEIMGFYKALDLFCWYKRLDRNTLCLYFNNLEQLEKAKNWMKTNHPEIRVLEEDES</sequence>
<dbReference type="CDD" id="cd18724">
    <property type="entry name" value="PIN_LabA-like"/>
    <property type="match status" value="1"/>
</dbReference>
<dbReference type="InterPro" id="IPR021139">
    <property type="entry name" value="NYN"/>
</dbReference>
<protein>
    <submittedName>
        <fullName evidence="2">19350_t:CDS:1</fullName>
    </submittedName>
</protein>